<feature type="signal peptide" evidence="3">
    <location>
        <begin position="1"/>
        <end position="20"/>
    </location>
</feature>
<reference evidence="4 5" key="1">
    <citation type="submission" date="2017-07" db="EMBL/GenBank/DDBJ databases">
        <title>Amycolatopsis antarcticus sp. nov., isolated from the surface of an Antarcticus brown macroalga.</title>
        <authorList>
            <person name="Wang J."/>
            <person name="Leiva S."/>
            <person name="Huang J."/>
            <person name="Huang Y."/>
        </authorList>
    </citation>
    <scope>NUCLEOTIDE SEQUENCE [LARGE SCALE GENOMIC DNA]</scope>
    <source>
        <strain evidence="4 5">AU-G6</strain>
    </source>
</reference>
<evidence type="ECO:0000256" key="3">
    <source>
        <dbReference type="SAM" id="SignalP"/>
    </source>
</evidence>
<keyword evidence="2" id="KW-0472">Membrane</keyword>
<feature type="region of interest" description="Disordered" evidence="1">
    <location>
        <begin position="123"/>
        <end position="225"/>
    </location>
</feature>
<organism evidence="4 5">
    <name type="scientific">Amycolatopsis antarctica</name>
    <dbReference type="NCBI Taxonomy" id="1854586"/>
    <lineage>
        <taxon>Bacteria</taxon>
        <taxon>Bacillati</taxon>
        <taxon>Actinomycetota</taxon>
        <taxon>Actinomycetes</taxon>
        <taxon>Pseudonocardiales</taxon>
        <taxon>Pseudonocardiaceae</taxon>
        <taxon>Amycolatopsis</taxon>
    </lineage>
</organism>
<name>A0A263D0W2_9PSEU</name>
<evidence type="ECO:0000256" key="2">
    <source>
        <dbReference type="SAM" id="Phobius"/>
    </source>
</evidence>
<gene>
    <name evidence="4" type="ORF">CFN78_16060</name>
</gene>
<accession>A0A263D0W2</accession>
<keyword evidence="2" id="KW-0812">Transmembrane</keyword>
<keyword evidence="3" id="KW-0732">Signal</keyword>
<protein>
    <recommendedName>
        <fullName evidence="6">Flagellar hook-length control protein FliK</fullName>
    </recommendedName>
</protein>
<evidence type="ECO:0000313" key="4">
    <source>
        <dbReference type="EMBL" id="OZM72062.1"/>
    </source>
</evidence>
<dbReference type="Proteomes" id="UP000242444">
    <property type="component" value="Unassembled WGS sequence"/>
</dbReference>
<evidence type="ECO:0000256" key="1">
    <source>
        <dbReference type="SAM" id="MobiDB-lite"/>
    </source>
</evidence>
<dbReference type="InParanoid" id="A0A263D0W2"/>
<proteinExistence type="predicted"/>
<comment type="caution">
    <text evidence="4">The sequence shown here is derived from an EMBL/GenBank/DDBJ whole genome shotgun (WGS) entry which is preliminary data.</text>
</comment>
<dbReference type="AlphaFoldDB" id="A0A263D0W2"/>
<keyword evidence="5" id="KW-1185">Reference proteome</keyword>
<sequence>MRGLVAVAVLLVSSALPASAIDRGRGTPGYCADANGVTVVVDFQRLGGDVVIRCSPGVQDSGLAALQNAGFEVSGTDRWGPAFVCRLEGRPAADTEPCIDTPPADAYWSYWHAPNGGGWTSSQYGLMNRTPPPGTFEGWSFAEDRGENTGAAPRIAPVRPGQPVGPPPPPEAQNGVIPGREGPPRDDQPEPAPTQAAPDAPPSAQPASPMATAPPSTSAAVEDPVGGVAPGGVAWTGGEALPAADTGGFPWGALIGGLGALVLGSAAGILARRRRRARS</sequence>
<keyword evidence="2" id="KW-1133">Transmembrane helix</keyword>
<dbReference type="RefSeq" id="WP_094863633.1">
    <property type="nucleotide sequence ID" value="NZ_NKYE01000009.1"/>
</dbReference>
<feature type="transmembrane region" description="Helical" evidence="2">
    <location>
        <begin position="249"/>
        <end position="271"/>
    </location>
</feature>
<dbReference type="OrthoDB" id="4401005at2"/>
<feature type="chain" id="PRO_5013283474" description="Flagellar hook-length control protein FliK" evidence="3">
    <location>
        <begin position="21"/>
        <end position="279"/>
    </location>
</feature>
<evidence type="ECO:0008006" key="6">
    <source>
        <dbReference type="Google" id="ProtNLM"/>
    </source>
</evidence>
<feature type="compositionally biased region" description="Low complexity" evidence="1">
    <location>
        <begin position="205"/>
        <end position="225"/>
    </location>
</feature>
<dbReference type="EMBL" id="NKYE01000009">
    <property type="protein sequence ID" value="OZM72062.1"/>
    <property type="molecule type" value="Genomic_DNA"/>
</dbReference>
<evidence type="ECO:0000313" key="5">
    <source>
        <dbReference type="Proteomes" id="UP000242444"/>
    </source>
</evidence>